<dbReference type="GO" id="GO:0005886">
    <property type="term" value="C:plasma membrane"/>
    <property type="evidence" value="ECO:0007669"/>
    <property type="project" value="UniProtKB-SubCell"/>
</dbReference>
<sequence length="96" mass="10822">MLLVLLSLAALCWGAVPPEPTIQCGSEPGPSPEWMVRHTLTPGDLRDLRVEPIKSSVDLEDSSILMNISWILRADVDVFLHWFSCRAEHSLFHWSP</sequence>
<dbReference type="AlphaFoldDB" id="A0A0K8IXA5"/>
<dbReference type="EMBL" id="LN878977">
    <property type="protein sequence ID" value="CUH82719.1"/>
    <property type="molecule type" value="mRNA"/>
</dbReference>
<keyword evidence="4" id="KW-0675">Receptor</keyword>
<name>A0A0K8IXA5_SHEEP</name>
<proteinExistence type="evidence at transcript level"/>
<dbReference type="EMBL" id="LN878978">
    <property type="protein sequence ID" value="CUH82720.1"/>
    <property type="molecule type" value="mRNA"/>
</dbReference>
<evidence type="ECO:0000313" key="3">
    <source>
        <dbReference type="EMBL" id="CUH82719.1"/>
    </source>
</evidence>
<reference evidence="4" key="1">
    <citation type="journal article" date="2016" name="Vet. Res.">
        <title>Variations in IL-23 and IL-25 receptor gene structure, sequence and expression associated with the two disease forms of sheep paratuberculosis.</title>
        <authorList>
            <person name="Nicol L."/>
            <person name="Gossner A."/>
            <person name="Watkins C."/>
            <person name="Chianini F."/>
            <person name="Dalziel R."/>
            <person name="Hopkins J."/>
        </authorList>
    </citation>
    <scope>NUCLEOTIDE SEQUENCE</scope>
    <source>
        <tissue evidence="4">Lymph node</tissue>
    </source>
</reference>
<keyword evidence="2" id="KW-0472">Membrane</keyword>
<dbReference type="Gene3D" id="2.60.40.2160">
    <property type="entry name" value="Interleukin-17 receptor A/B, fibronectin-III-like domain 1"/>
    <property type="match status" value="1"/>
</dbReference>
<comment type="subcellular location">
    <subcellularLocation>
        <location evidence="1">Cell membrane</location>
        <topology evidence="1">Single-pass type I membrane protein</topology>
    </subcellularLocation>
</comment>
<protein>
    <submittedName>
        <fullName evidence="3">Interleukin 17 receptor B splice variant 2</fullName>
    </submittedName>
    <submittedName>
        <fullName evidence="4">Interleukin 17 receptor B splice variant 3</fullName>
    </submittedName>
</protein>
<evidence type="ECO:0000313" key="4">
    <source>
        <dbReference type="EMBL" id="CUH82720.1"/>
    </source>
</evidence>
<evidence type="ECO:0000256" key="2">
    <source>
        <dbReference type="ARBA" id="ARBA00022475"/>
    </source>
</evidence>
<dbReference type="InterPro" id="IPR038683">
    <property type="entry name" value="IL17RA/B_FnIII-like_1_sf"/>
</dbReference>
<accession>A0A0K8IXA5</accession>
<keyword evidence="2" id="KW-1003">Cell membrane</keyword>
<gene>
    <name evidence="4" type="primary">IL17RB</name>
</gene>
<organism evidence="4">
    <name type="scientific">Ovis aries</name>
    <name type="common">Sheep</name>
    <dbReference type="NCBI Taxonomy" id="9940"/>
    <lineage>
        <taxon>Eukaryota</taxon>
        <taxon>Metazoa</taxon>
        <taxon>Chordata</taxon>
        <taxon>Craniata</taxon>
        <taxon>Vertebrata</taxon>
        <taxon>Euteleostomi</taxon>
        <taxon>Mammalia</taxon>
        <taxon>Eutheria</taxon>
        <taxon>Laurasiatheria</taxon>
        <taxon>Artiodactyla</taxon>
        <taxon>Ruminantia</taxon>
        <taxon>Pecora</taxon>
        <taxon>Bovidae</taxon>
        <taxon>Caprinae</taxon>
        <taxon>Ovis</taxon>
    </lineage>
</organism>
<evidence type="ECO:0000256" key="1">
    <source>
        <dbReference type="ARBA" id="ARBA00004251"/>
    </source>
</evidence>